<feature type="region of interest" description="Disordered" evidence="1">
    <location>
        <begin position="59"/>
        <end position="79"/>
    </location>
</feature>
<dbReference type="EMBL" id="UZAL01036445">
    <property type="protein sequence ID" value="VDP69848.1"/>
    <property type="molecule type" value="Genomic_DNA"/>
</dbReference>
<dbReference type="AlphaFoldDB" id="A0A3P8GD81"/>
<evidence type="ECO:0000313" key="2">
    <source>
        <dbReference type="EMBL" id="VDP69848.1"/>
    </source>
</evidence>
<feature type="region of interest" description="Disordered" evidence="1">
    <location>
        <begin position="1"/>
        <end position="46"/>
    </location>
</feature>
<name>A0A3P8GD81_9TREM</name>
<evidence type="ECO:0000313" key="3">
    <source>
        <dbReference type="Proteomes" id="UP000269396"/>
    </source>
</evidence>
<evidence type="ECO:0000256" key="1">
    <source>
        <dbReference type="SAM" id="MobiDB-lite"/>
    </source>
</evidence>
<sequence>MEMDRTHIEESTQLRHKTSPHPEPPRQGQRRRGSPKNTLRREMETDLRSMNNNWIELERKAHGQSGLENANRQPMLHWG</sequence>
<dbReference type="Proteomes" id="UP000269396">
    <property type="component" value="Unassembled WGS sequence"/>
</dbReference>
<reference evidence="2 3" key="1">
    <citation type="submission" date="2018-11" db="EMBL/GenBank/DDBJ databases">
        <authorList>
            <consortium name="Pathogen Informatics"/>
        </authorList>
    </citation>
    <scope>NUCLEOTIDE SEQUENCE [LARGE SCALE GENOMIC DNA]</scope>
    <source>
        <strain>Denwood</strain>
        <strain evidence="3">Zambia</strain>
    </source>
</reference>
<gene>
    <name evidence="2" type="ORF">SMTD_LOCUS15894</name>
</gene>
<feature type="compositionally biased region" description="Basic and acidic residues" evidence="1">
    <location>
        <begin position="1"/>
        <end position="13"/>
    </location>
</feature>
<accession>A0A3P8GD81</accession>
<protein>
    <submittedName>
        <fullName evidence="2">Uncharacterized protein</fullName>
    </submittedName>
</protein>
<proteinExistence type="predicted"/>
<keyword evidence="3" id="KW-1185">Reference proteome</keyword>
<organism evidence="2 3">
    <name type="scientific">Schistosoma mattheei</name>
    <dbReference type="NCBI Taxonomy" id="31246"/>
    <lineage>
        <taxon>Eukaryota</taxon>
        <taxon>Metazoa</taxon>
        <taxon>Spiralia</taxon>
        <taxon>Lophotrochozoa</taxon>
        <taxon>Platyhelminthes</taxon>
        <taxon>Trematoda</taxon>
        <taxon>Digenea</taxon>
        <taxon>Strigeidida</taxon>
        <taxon>Schistosomatoidea</taxon>
        <taxon>Schistosomatidae</taxon>
        <taxon>Schistosoma</taxon>
    </lineage>
</organism>